<sequence>MQNIINPKARLLLILLSILLLSSCGIKKSAADIENDFRRQFPNVRYEILEKSTNENAKNPGEFSVELKSKDLQDNFIFNIYSIVKENAGLGLIEGYETDYPVKKLQFINDQLGSKGNGFELKFGEKYKPGAINLYFKYTSQKSLEEKMHELEDYLLMVFNLENNMEINVNAIFDLVNVDNGAEQQNPSPSSMRFSPKDFDKNITLEDNIKNKIDTLEDIAFRNYAISSRKILLPNNDYPISLIKESPKYNGFISHFSVKANGKNYVWDDLITEQFDILHYRVLYEILKRTEYKSLEGSADSYSFIGKDNKKYEFNDKFNDKVIDDNSSNSDNKKHFNYYLADGEVEYFTTASTRYLAFEKLKEITGYEFTRVKVDE</sequence>
<evidence type="ECO:0000313" key="2">
    <source>
        <dbReference type="Proteomes" id="UP000237947"/>
    </source>
</evidence>
<dbReference type="KEGG" id="fsa:C5Q98_07595"/>
<accession>A0A2S0KPW7</accession>
<proteinExistence type="predicted"/>
<keyword evidence="2" id="KW-1185">Reference proteome</keyword>
<dbReference type="Proteomes" id="UP000237947">
    <property type="component" value="Chromosome"/>
</dbReference>
<dbReference type="EMBL" id="CP027226">
    <property type="protein sequence ID" value="AVM43081.1"/>
    <property type="molecule type" value="Genomic_DNA"/>
</dbReference>
<dbReference type="RefSeq" id="WP_106013027.1">
    <property type="nucleotide sequence ID" value="NZ_CP027226.1"/>
</dbReference>
<protein>
    <submittedName>
        <fullName evidence="1">Uncharacterized protein</fullName>
    </submittedName>
</protein>
<evidence type="ECO:0000313" key="1">
    <source>
        <dbReference type="EMBL" id="AVM43081.1"/>
    </source>
</evidence>
<dbReference type="AlphaFoldDB" id="A0A2S0KPW7"/>
<gene>
    <name evidence="1" type="ORF">C5Q98_07595</name>
</gene>
<name>A0A2S0KPW7_9FIRM</name>
<organism evidence="1 2">
    <name type="scientific">Fastidiosipila sanguinis</name>
    <dbReference type="NCBI Taxonomy" id="236753"/>
    <lineage>
        <taxon>Bacteria</taxon>
        <taxon>Bacillati</taxon>
        <taxon>Bacillota</taxon>
        <taxon>Clostridia</taxon>
        <taxon>Eubacteriales</taxon>
        <taxon>Oscillospiraceae</taxon>
        <taxon>Fastidiosipila</taxon>
    </lineage>
</organism>
<dbReference type="OrthoDB" id="2054733at2"/>
<reference evidence="2" key="1">
    <citation type="submission" date="2018-02" db="EMBL/GenBank/DDBJ databases">
        <authorList>
            <person name="Holder M.E."/>
            <person name="Ajami N.J."/>
            <person name="Petrosino J.F."/>
        </authorList>
    </citation>
    <scope>NUCLEOTIDE SEQUENCE [LARGE SCALE GENOMIC DNA]</scope>
    <source>
        <strain evidence="2">CCUG 47711</strain>
    </source>
</reference>